<evidence type="ECO:0000256" key="1">
    <source>
        <dbReference type="SAM" id="MobiDB-lite"/>
    </source>
</evidence>
<dbReference type="Gene3D" id="2.60.40.10">
    <property type="entry name" value="Immunoglobulins"/>
    <property type="match status" value="1"/>
</dbReference>
<name>A0A8J2RW19_9CRUS</name>
<dbReference type="PROSITE" id="PS50835">
    <property type="entry name" value="IG_LIKE"/>
    <property type="match status" value="1"/>
</dbReference>
<proteinExistence type="predicted"/>
<dbReference type="InterPro" id="IPR007110">
    <property type="entry name" value="Ig-like_dom"/>
</dbReference>
<comment type="caution">
    <text evidence="5">The sequence shown here is derived from an EMBL/GenBank/DDBJ whole genome shotgun (WGS) entry which is preliminary data.</text>
</comment>
<feature type="region of interest" description="Disordered" evidence="1">
    <location>
        <begin position="190"/>
        <end position="211"/>
    </location>
</feature>
<dbReference type="SUPFAM" id="SSF48726">
    <property type="entry name" value="Immunoglobulin"/>
    <property type="match status" value="1"/>
</dbReference>
<protein>
    <recommendedName>
        <fullName evidence="4">Ig-like domain-containing protein</fullName>
    </recommendedName>
</protein>
<evidence type="ECO:0000313" key="6">
    <source>
        <dbReference type="Proteomes" id="UP000789390"/>
    </source>
</evidence>
<dbReference type="AlphaFoldDB" id="A0A8J2RW19"/>
<dbReference type="InterPro" id="IPR013783">
    <property type="entry name" value="Ig-like_fold"/>
</dbReference>
<evidence type="ECO:0000256" key="2">
    <source>
        <dbReference type="SAM" id="Phobius"/>
    </source>
</evidence>
<accession>A0A8J2RW19</accession>
<sequence length="211" mass="23555">MLSYCYLFLSSILIVHGQNVVNDEQIVTILPNNITVREGQDLFLTCKIQGASTTVTNCSWEMNGVVMRRVTETTIENRQHDTKHYGKCRIAILKVTLQDIGQWTCNMFTDDDPTIPKSATTQVSLIQRTRKTIAGLVTIIIIGLILLVTYVITFGFLKTFDHNKSFKGNNQSQKLARRQGTSRILLSRVSSENNSSDGVEEVAVTTNPSAI</sequence>
<dbReference type="InterPro" id="IPR003599">
    <property type="entry name" value="Ig_sub"/>
</dbReference>
<organism evidence="5 6">
    <name type="scientific">Daphnia galeata</name>
    <dbReference type="NCBI Taxonomy" id="27404"/>
    <lineage>
        <taxon>Eukaryota</taxon>
        <taxon>Metazoa</taxon>
        <taxon>Ecdysozoa</taxon>
        <taxon>Arthropoda</taxon>
        <taxon>Crustacea</taxon>
        <taxon>Branchiopoda</taxon>
        <taxon>Diplostraca</taxon>
        <taxon>Cladocera</taxon>
        <taxon>Anomopoda</taxon>
        <taxon>Daphniidae</taxon>
        <taxon>Daphnia</taxon>
    </lineage>
</organism>
<dbReference type="OrthoDB" id="6362501at2759"/>
<feature type="domain" description="Ig-like" evidence="4">
    <location>
        <begin position="24"/>
        <end position="122"/>
    </location>
</feature>
<evidence type="ECO:0000313" key="5">
    <source>
        <dbReference type="EMBL" id="CAH0111691.1"/>
    </source>
</evidence>
<dbReference type="InterPro" id="IPR013098">
    <property type="entry name" value="Ig_I-set"/>
</dbReference>
<dbReference type="EMBL" id="CAKKLH010000315">
    <property type="protein sequence ID" value="CAH0111691.1"/>
    <property type="molecule type" value="Genomic_DNA"/>
</dbReference>
<dbReference type="InterPro" id="IPR036179">
    <property type="entry name" value="Ig-like_dom_sf"/>
</dbReference>
<feature type="chain" id="PRO_5035221732" description="Ig-like domain-containing protein" evidence="3">
    <location>
        <begin position="18"/>
        <end position="211"/>
    </location>
</feature>
<keyword evidence="2" id="KW-0472">Membrane</keyword>
<evidence type="ECO:0000256" key="3">
    <source>
        <dbReference type="SAM" id="SignalP"/>
    </source>
</evidence>
<feature type="transmembrane region" description="Helical" evidence="2">
    <location>
        <begin position="133"/>
        <end position="157"/>
    </location>
</feature>
<keyword evidence="2" id="KW-1133">Transmembrane helix</keyword>
<evidence type="ECO:0000259" key="4">
    <source>
        <dbReference type="PROSITE" id="PS50835"/>
    </source>
</evidence>
<gene>
    <name evidence="5" type="ORF">DGAL_LOCUS15342</name>
</gene>
<keyword evidence="2" id="KW-0812">Transmembrane</keyword>
<dbReference type="Proteomes" id="UP000789390">
    <property type="component" value="Unassembled WGS sequence"/>
</dbReference>
<reference evidence="5" key="1">
    <citation type="submission" date="2021-11" db="EMBL/GenBank/DDBJ databases">
        <authorList>
            <person name="Schell T."/>
        </authorList>
    </citation>
    <scope>NUCLEOTIDE SEQUENCE</scope>
    <source>
        <strain evidence="5">M5</strain>
    </source>
</reference>
<dbReference type="Pfam" id="PF07679">
    <property type="entry name" value="I-set"/>
    <property type="match status" value="1"/>
</dbReference>
<keyword evidence="6" id="KW-1185">Reference proteome</keyword>
<dbReference type="SMART" id="SM00409">
    <property type="entry name" value="IG"/>
    <property type="match status" value="1"/>
</dbReference>
<feature type="signal peptide" evidence="3">
    <location>
        <begin position="1"/>
        <end position="17"/>
    </location>
</feature>
<keyword evidence="3" id="KW-0732">Signal</keyword>